<dbReference type="EMBL" id="QXFM01000027">
    <property type="protein sequence ID" value="RIV91115.1"/>
    <property type="molecule type" value="Genomic_DNA"/>
</dbReference>
<dbReference type="AlphaFoldDB" id="A0A3A1PC41"/>
<dbReference type="InterPro" id="IPR011104">
    <property type="entry name" value="Hpr_kin/Pase_C"/>
</dbReference>
<protein>
    <submittedName>
        <fullName evidence="2">Serine kinase</fullName>
    </submittedName>
</protein>
<dbReference type="GO" id="GO:0005524">
    <property type="term" value="F:ATP binding"/>
    <property type="evidence" value="ECO:0007669"/>
    <property type="project" value="InterPro"/>
</dbReference>
<sequence>MNMVLANVTCVALDGRALLIEGAPGTGKSSLALALIDAGAQLIGDDGVTLVAEGDHLIASPPPRIAGLIEVRGVGLVTLPTTSAPVALAIALDEKAPRLPDELATAQWCGISVPRLLLYPDPASLPLRARWALHQHGTPGIARA</sequence>
<dbReference type="CDD" id="cd01918">
    <property type="entry name" value="HprK_C"/>
    <property type="match status" value="1"/>
</dbReference>
<dbReference type="Pfam" id="PF07475">
    <property type="entry name" value="Hpr_kinase_C"/>
    <property type="match status" value="1"/>
</dbReference>
<evidence type="ECO:0000313" key="3">
    <source>
        <dbReference type="Proteomes" id="UP000265366"/>
    </source>
</evidence>
<evidence type="ECO:0000259" key="1">
    <source>
        <dbReference type="Pfam" id="PF07475"/>
    </source>
</evidence>
<dbReference type="InterPro" id="IPR027417">
    <property type="entry name" value="P-loop_NTPase"/>
</dbReference>
<reference evidence="2 3" key="1">
    <citation type="submission" date="2018-08" db="EMBL/GenBank/DDBJ databases">
        <title>Erythrobacter zhengii sp.nov., a bacterium isolated from deep-sea sediment.</title>
        <authorList>
            <person name="Fang C."/>
            <person name="Wu Y.-H."/>
            <person name="Sun C."/>
            <person name="Wang H."/>
            <person name="Cheng H."/>
            <person name="Meng F.-X."/>
            <person name="Wang C.-S."/>
            <person name="Xu X.-W."/>
        </authorList>
    </citation>
    <scope>NUCLEOTIDE SEQUENCE [LARGE SCALE GENOMIC DNA]</scope>
    <source>
        <strain evidence="2 3">CCTCC AB 2015396</strain>
    </source>
</reference>
<dbReference type="SUPFAM" id="SSF53795">
    <property type="entry name" value="PEP carboxykinase-like"/>
    <property type="match status" value="1"/>
</dbReference>
<accession>A0A3A1PC41</accession>
<dbReference type="Gene3D" id="3.40.50.300">
    <property type="entry name" value="P-loop containing nucleotide triphosphate hydrolases"/>
    <property type="match status" value="1"/>
</dbReference>
<dbReference type="RefSeq" id="WP_119591737.1">
    <property type="nucleotide sequence ID" value="NZ_QXFM01000027.1"/>
</dbReference>
<proteinExistence type="predicted"/>
<organism evidence="2 3">
    <name type="scientific">Aurantiacibacter xanthus</name>
    <dbReference type="NCBI Taxonomy" id="1784712"/>
    <lineage>
        <taxon>Bacteria</taxon>
        <taxon>Pseudomonadati</taxon>
        <taxon>Pseudomonadota</taxon>
        <taxon>Alphaproteobacteria</taxon>
        <taxon>Sphingomonadales</taxon>
        <taxon>Erythrobacteraceae</taxon>
        <taxon>Aurantiacibacter</taxon>
    </lineage>
</organism>
<dbReference type="GO" id="GO:0006109">
    <property type="term" value="P:regulation of carbohydrate metabolic process"/>
    <property type="evidence" value="ECO:0007669"/>
    <property type="project" value="InterPro"/>
</dbReference>
<feature type="domain" description="HPr kinase/phosphorylase C-terminal" evidence="1">
    <location>
        <begin position="10"/>
        <end position="79"/>
    </location>
</feature>
<evidence type="ECO:0000313" key="2">
    <source>
        <dbReference type="EMBL" id="RIV91115.1"/>
    </source>
</evidence>
<gene>
    <name evidence="2" type="ORF">D2V17_03440</name>
</gene>
<dbReference type="OrthoDB" id="8326226at2"/>
<comment type="caution">
    <text evidence="2">The sequence shown here is derived from an EMBL/GenBank/DDBJ whole genome shotgun (WGS) entry which is preliminary data.</text>
</comment>
<dbReference type="Proteomes" id="UP000265366">
    <property type="component" value="Unassembled WGS sequence"/>
</dbReference>
<dbReference type="GO" id="GO:0000155">
    <property type="term" value="F:phosphorelay sensor kinase activity"/>
    <property type="evidence" value="ECO:0007669"/>
    <property type="project" value="InterPro"/>
</dbReference>
<keyword evidence="3" id="KW-1185">Reference proteome</keyword>
<keyword evidence="2" id="KW-0418">Kinase</keyword>
<name>A0A3A1PC41_9SPHN</name>
<keyword evidence="2" id="KW-0808">Transferase</keyword>